<sequence length="465" mass="53711">MSILEIISPEVQNEIAKALRESYSPFELDKSLSQFIRMLILRPDRWPDFKFVSIEWDLRTSRGSLSRDQHVEMLADVPFLKTAIDRLPDELYRLQSRPNGKIGGVEKGQPCTTYVTDLAEAFKRLLDVGDVQTYAELLIYMFTILSPYIQKLHIEIKSSEGYGSGRSWRSQFFAEASPLKFISLEEFHYVITTGRRSKPRDSISRPIISAEQLDIFMRIPSLKKLKVHGFAFIPDLPSRWVTEPGSCAVESLDLMYNFNVHFMEWKIFLSVFQKLKHFSYDGNLKGRIRRGRPINDSITPQFLGKLMEGIFVHGNSLESLSLVGIRRLKPDQTHLDISTTPGFTQFSCLKQMKMQLDSLIGVEDESFSFRLHELLPESLETLELWSQASLECMNLTDQLFGLKTHKEFFPGFALKEVKFVYVIEMFQVEETWKIGMIKDLGENGIQLVFVGLPSEDVWWAHKPRN</sequence>
<organism evidence="1 2">
    <name type="scientific">Botrytis paeoniae</name>
    <dbReference type="NCBI Taxonomy" id="278948"/>
    <lineage>
        <taxon>Eukaryota</taxon>
        <taxon>Fungi</taxon>
        <taxon>Dikarya</taxon>
        <taxon>Ascomycota</taxon>
        <taxon>Pezizomycotina</taxon>
        <taxon>Leotiomycetes</taxon>
        <taxon>Helotiales</taxon>
        <taxon>Sclerotiniaceae</taxon>
        <taxon>Botrytis</taxon>
    </lineage>
</organism>
<comment type="caution">
    <text evidence="1">The sequence shown here is derived from an EMBL/GenBank/DDBJ whole genome shotgun (WGS) entry which is preliminary data.</text>
</comment>
<dbReference type="EMBL" id="PQXI01000015">
    <property type="protein sequence ID" value="TGO29403.1"/>
    <property type="molecule type" value="Genomic_DNA"/>
</dbReference>
<keyword evidence="2" id="KW-1185">Reference proteome</keyword>
<name>A0A4Z1G532_9HELO</name>
<dbReference type="Proteomes" id="UP000297910">
    <property type="component" value="Unassembled WGS sequence"/>
</dbReference>
<evidence type="ECO:0000313" key="2">
    <source>
        <dbReference type="Proteomes" id="UP000297910"/>
    </source>
</evidence>
<gene>
    <name evidence="1" type="ORF">BPAE_0015g00470</name>
</gene>
<accession>A0A4Z1G532</accession>
<proteinExistence type="predicted"/>
<evidence type="ECO:0000313" key="1">
    <source>
        <dbReference type="EMBL" id="TGO29403.1"/>
    </source>
</evidence>
<reference evidence="1 2" key="1">
    <citation type="submission" date="2017-12" db="EMBL/GenBank/DDBJ databases">
        <title>Comparative genomics of Botrytis spp.</title>
        <authorList>
            <person name="Valero-Jimenez C.A."/>
            <person name="Tapia P."/>
            <person name="Veloso J."/>
            <person name="Silva-Moreno E."/>
            <person name="Staats M."/>
            <person name="Valdes J.H."/>
            <person name="Van Kan J.A.L."/>
        </authorList>
    </citation>
    <scope>NUCLEOTIDE SEQUENCE [LARGE SCALE GENOMIC DNA]</scope>
    <source>
        <strain evidence="1 2">Bp0003</strain>
    </source>
</reference>
<dbReference type="AlphaFoldDB" id="A0A4Z1G532"/>
<protein>
    <submittedName>
        <fullName evidence="1">Uncharacterized protein</fullName>
    </submittedName>
</protein>